<dbReference type="Proteomes" id="UP000201785">
    <property type="component" value="Segment"/>
</dbReference>
<keyword evidence="2" id="KW-1185">Reference proteome</keyword>
<dbReference type="EMBL" id="KU577463">
    <property type="protein sequence ID" value="AMO26022.1"/>
    <property type="molecule type" value="Genomic_DNA"/>
</dbReference>
<reference evidence="1 2" key="1">
    <citation type="journal article" date="2016" name="Genome Announc.">
        <title>Complete Genome Sequence of Bacteriophage Deep-Blue Infecting Emetic Bacillus cereus.</title>
        <authorList>
            <person name="Hock L."/>
            <person name="Gillis A."/>
            <person name="Mahillon J."/>
        </authorList>
    </citation>
    <scope>NUCLEOTIDE SEQUENCE [LARGE SCALE GENOMIC DNA]</scope>
</reference>
<evidence type="ECO:0000313" key="2">
    <source>
        <dbReference type="Proteomes" id="UP000201785"/>
    </source>
</evidence>
<dbReference type="OrthoDB" id="9445at10239"/>
<protein>
    <submittedName>
        <fullName evidence="1">Uncharacterized protein</fullName>
    </submittedName>
</protein>
<organism evidence="1 2">
    <name type="scientific">Bacillus phage Deep Blue</name>
    <dbReference type="NCBI Taxonomy" id="1792245"/>
    <lineage>
        <taxon>Viruses</taxon>
        <taxon>Duplodnaviria</taxon>
        <taxon>Heunggongvirae</taxon>
        <taxon>Uroviricota</taxon>
        <taxon>Caudoviricetes</taxon>
        <taxon>Herelleviridae</taxon>
        <taxon>Bastillevirinae</taxon>
        <taxon>Caeruleovirus</taxon>
        <taxon>Caeruleovirus deepblue</taxon>
    </lineage>
</organism>
<accession>A0A140HM10</accession>
<dbReference type="RefSeq" id="YP_009285511.1">
    <property type="nucleotide sequence ID" value="NC_031056.1"/>
</dbReference>
<sequence>MVRKARRPRLFSSNNSIKTAMTNLGDNLAQDVLDTGMKTIIASKPKDISAKRMPKYLKLTEERLEKLEVIDLKPYFAKSSKRKTKKDGGWYLTVPIRRKARGMSRRMYEQLRAVDIGDSTSKTVVSDYLYDRRRQSEASLLNYTPKSNNINKMKAGRNRHDYVAFRTVSDKSPAGSWIINRGKVNKDDTSKTFVANVNRLMKWKMKNGM</sequence>
<gene>
    <name evidence="1" type="ORF">Blue_200</name>
</gene>
<proteinExistence type="predicted"/>
<dbReference type="GeneID" id="29081978"/>
<name>A0A140HM10_9CAUD</name>
<evidence type="ECO:0000313" key="1">
    <source>
        <dbReference type="EMBL" id="AMO26022.1"/>
    </source>
</evidence>
<dbReference type="KEGG" id="vg:29081978"/>